<evidence type="ECO:0000259" key="2">
    <source>
        <dbReference type="Pfam" id="PF00590"/>
    </source>
</evidence>
<dbReference type="PANTHER" id="PTHR46111">
    <property type="entry name" value="RIBOSOMAL RNA SMALL SUBUNIT METHYLTRANSFERASE I"/>
    <property type="match status" value="1"/>
</dbReference>
<proteinExistence type="inferred from homology"/>
<dbReference type="InterPro" id="IPR008189">
    <property type="entry name" value="rRNA_ssu_MeTfrase_I"/>
</dbReference>
<comment type="subcellular location">
    <subcellularLocation>
        <location evidence="1">Cytoplasm</location>
    </subcellularLocation>
</comment>
<sequence>MTQPERRSEFHIAGTRYAAPRLAAGLYLVATPIGNLGDITLRALETLAAADLIACEDTRVSRKLLDHYGIETALTPYHEHNAAVARPKLLGRIADGAAVALISDAGTPLISDPGFKLVREARDAGLSVTALPGASAVLTALVASGLPTDRFLFEGFLPAKATQRRARIAELARIPASIVLFEGGSRIDDSLADLAAAFGEREAAICRELTKLHEEVRRDTLAVLAAHYAGDSETRGEFVIVIAPPADEAAPAAGDVDALIRAALERVSVKDAVGEIVAATGLPRRDVYQRALELAKERNDAS</sequence>
<organism evidence="4 5">
    <name type="scientific">Pseudorhodoplanes sinuspersici</name>
    <dbReference type="NCBI Taxonomy" id="1235591"/>
    <lineage>
        <taxon>Bacteria</taxon>
        <taxon>Pseudomonadati</taxon>
        <taxon>Pseudomonadota</taxon>
        <taxon>Alphaproteobacteria</taxon>
        <taxon>Hyphomicrobiales</taxon>
        <taxon>Pseudorhodoplanes</taxon>
    </lineage>
</organism>
<dbReference type="EMBL" id="CP021112">
    <property type="protein sequence ID" value="ARP99179.1"/>
    <property type="molecule type" value="Genomic_DNA"/>
</dbReference>
<comment type="catalytic activity">
    <reaction evidence="1">
        <text>cytidine(1402) in 16S rRNA + S-adenosyl-L-methionine = 2'-O-methylcytidine(1402) in 16S rRNA + S-adenosyl-L-homocysteine + H(+)</text>
        <dbReference type="Rhea" id="RHEA:42924"/>
        <dbReference type="Rhea" id="RHEA-COMP:10285"/>
        <dbReference type="Rhea" id="RHEA-COMP:10286"/>
        <dbReference type="ChEBI" id="CHEBI:15378"/>
        <dbReference type="ChEBI" id="CHEBI:57856"/>
        <dbReference type="ChEBI" id="CHEBI:59789"/>
        <dbReference type="ChEBI" id="CHEBI:74495"/>
        <dbReference type="ChEBI" id="CHEBI:82748"/>
        <dbReference type="EC" id="2.1.1.198"/>
    </reaction>
</comment>
<dbReference type="GO" id="GO:0005737">
    <property type="term" value="C:cytoplasm"/>
    <property type="evidence" value="ECO:0007669"/>
    <property type="project" value="UniProtKB-SubCell"/>
</dbReference>
<dbReference type="Gene3D" id="3.30.950.10">
    <property type="entry name" value="Methyltransferase, Cobalt-precorrin-4 Transmethylase, Domain 2"/>
    <property type="match status" value="1"/>
</dbReference>
<dbReference type="CDD" id="cd11648">
    <property type="entry name" value="RsmI"/>
    <property type="match status" value="1"/>
</dbReference>
<dbReference type="RefSeq" id="WP_086087585.1">
    <property type="nucleotide sequence ID" value="NZ_CP021112.1"/>
</dbReference>
<dbReference type="InterPro" id="IPR014777">
    <property type="entry name" value="4pyrrole_Mease_sub1"/>
</dbReference>
<dbReference type="Proteomes" id="UP000194137">
    <property type="component" value="Chromosome"/>
</dbReference>
<feature type="domain" description="RsmI HTH" evidence="3">
    <location>
        <begin position="251"/>
        <end position="294"/>
    </location>
</feature>
<comment type="function">
    <text evidence="1">Catalyzes the 2'-O-methylation of the ribose of cytidine 1402 (C1402) in 16S rRNA.</text>
</comment>
<dbReference type="InterPro" id="IPR035996">
    <property type="entry name" value="4pyrrol_Methylase_sf"/>
</dbReference>
<dbReference type="InterPro" id="IPR053910">
    <property type="entry name" value="RsmI_HTH"/>
</dbReference>
<dbReference type="GO" id="GO:0070677">
    <property type="term" value="F:rRNA (cytosine-2'-O-)-methyltransferase activity"/>
    <property type="evidence" value="ECO:0007669"/>
    <property type="project" value="UniProtKB-UniRule"/>
</dbReference>
<dbReference type="STRING" id="1235591.CAK95_08835"/>
<dbReference type="Gene3D" id="3.40.1010.10">
    <property type="entry name" value="Cobalt-precorrin-4 Transmethylase, Domain 1"/>
    <property type="match status" value="1"/>
</dbReference>
<evidence type="ECO:0000259" key="3">
    <source>
        <dbReference type="Pfam" id="PF23016"/>
    </source>
</evidence>
<dbReference type="NCBIfam" id="TIGR00096">
    <property type="entry name" value="16S rRNA (cytidine(1402)-2'-O)-methyltransferase"/>
    <property type="match status" value="1"/>
</dbReference>
<keyword evidence="1 4" id="KW-0489">Methyltransferase</keyword>
<dbReference type="InterPro" id="IPR018063">
    <property type="entry name" value="SAM_MeTrfase_RsmI_CS"/>
</dbReference>
<keyword evidence="1 4" id="KW-0808">Transferase</keyword>
<comment type="similarity">
    <text evidence="1">Belongs to the methyltransferase superfamily. RsmI family.</text>
</comment>
<dbReference type="PIRSF" id="PIRSF005917">
    <property type="entry name" value="MTase_YraL"/>
    <property type="match status" value="1"/>
</dbReference>
<evidence type="ECO:0000256" key="1">
    <source>
        <dbReference type="HAMAP-Rule" id="MF_01877"/>
    </source>
</evidence>
<dbReference type="Pfam" id="PF23016">
    <property type="entry name" value="RsmI_C"/>
    <property type="match status" value="1"/>
</dbReference>
<keyword evidence="1" id="KW-0949">S-adenosyl-L-methionine</keyword>
<dbReference type="InterPro" id="IPR014776">
    <property type="entry name" value="4pyrrole_Mease_sub2"/>
</dbReference>
<protein>
    <recommendedName>
        <fullName evidence="1">Ribosomal RNA small subunit methyltransferase I</fullName>
        <ecNumber evidence="1">2.1.1.198</ecNumber>
    </recommendedName>
    <alternativeName>
        <fullName evidence="1">16S rRNA 2'-O-ribose C1402 methyltransferase</fullName>
    </alternativeName>
    <alternativeName>
        <fullName evidence="1">rRNA (cytidine-2'-O-)-methyltransferase RsmI</fullName>
    </alternativeName>
</protein>
<evidence type="ECO:0000313" key="4">
    <source>
        <dbReference type="EMBL" id="ARP99179.1"/>
    </source>
</evidence>
<dbReference type="HAMAP" id="MF_01877">
    <property type="entry name" value="16SrRNA_methyltr_I"/>
    <property type="match status" value="1"/>
</dbReference>
<keyword evidence="1" id="KW-0963">Cytoplasm</keyword>
<dbReference type="EC" id="2.1.1.198" evidence="1"/>
<dbReference type="OrthoDB" id="9809084at2"/>
<accession>A0A1W6ZP76</accession>
<dbReference type="KEGG" id="psin:CAK95_08835"/>
<keyword evidence="1" id="KW-0698">rRNA processing</keyword>
<dbReference type="PANTHER" id="PTHR46111:SF1">
    <property type="entry name" value="RIBOSOMAL RNA SMALL SUBUNIT METHYLTRANSFERASE I"/>
    <property type="match status" value="1"/>
</dbReference>
<dbReference type="PROSITE" id="PS01296">
    <property type="entry name" value="RSMI"/>
    <property type="match status" value="1"/>
</dbReference>
<keyword evidence="5" id="KW-1185">Reference proteome</keyword>
<evidence type="ECO:0000313" key="5">
    <source>
        <dbReference type="Proteomes" id="UP000194137"/>
    </source>
</evidence>
<dbReference type="FunFam" id="3.40.1010.10:FF:000007">
    <property type="entry name" value="Ribosomal RNA small subunit methyltransferase I"/>
    <property type="match status" value="1"/>
</dbReference>
<feature type="domain" description="Tetrapyrrole methylase" evidence="2">
    <location>
        <begin position="26"/>
        <end position="223"/>
    </location>
</feature>
<reference evidence="4 5" key="1">
    <citation type="submission" date="2017-05" db="EMBL/GenBank/DDBJ databases">
        <title>Full genome sequence of Pseudorhodoplanes sinuspersici.</title>
        <authorList>
            <person name="Dastgheib S.M.M."/>
            <person name="Shavandi M."/>
            <person name="Tirandaz H."/>
        </authorList>
    </citation>
    <scope>NUCLEOTIDE SEQUENCE [LARGE SCALE GENOMIC DNA]</scope>
    <source>
        <strain evidence="4 5">RIPI110</strain>
    </source>
</reference>
<dbReference type="FunFam" id="3.30.950.10:FF:000002">
    <property type="entry name" value="Ribosomal RNA small subunit methyltransferase I"/>
    <property type="match status" value="1"/>
</dbReference>
<dbReference type="AlphaFoldDB" id="A0A1W6ZP76"/>
<name>A0A1W6ZP76_9HYPH</name>
<gene>
    <name evidence="1" type="primary">rsmI</name>
    <name evidence="4" type="ORF">CAK95_08835</name>
</gene>
<dbReference type="SUPFAM" id="SSF53790">
    <property type="entry name" value="Tetrapyrrole methylase"/>
    <property type="match status" value="1"/>
</dbReference>
<dbReference type="Pfam" id="PF00590">
    <property type="entry name" value="TP_methylase"/>
    <property type="match status" value="1"/>
</dbReference>
<dbReference type="InterPro" id="IPR000878">
    <property type="entry name" value="4pyrrol_Mease"/>
</dbReference>